<sequence>FRCLERGHVRERCTSAVERNDLCYRCGNPGYGAKDCKAVAVHSAVCAEAGRSTGHKIGGAACKLSSKKSPKRGKRKGKAQGG</sequence>
<evidence type="ECO:0000313" key="4">
    <source>
        <dbReference type="EMBL" id="EFN88216.1"/>
    </source>
</evidence>
<dbReference type="InterPro" id="IPR036875">
    <property type="entry name" value="Znf_CCHC_sf"/>
</dbReference>
<evidence type="ECO:0000313" key="5">
    <source>
        <dbReference type="Proteomes" id="UP000008237"/>
    </source>
</evidence>
<dbReference type="AlphaFoldDB" id="E2B7W6"/>
<keyword evidence="1" id="KW-0863">Zinc-finger</keyword>
<evidence type="ECO:0000256" key="2">
    <source>
        <dbReference type="SAM" id="MobiDB-lite"/>
    </source>
</evidence>
<keyword evidence="1" id="KW-0479">Metal-binding</keyword>
<dbReference type="GO" id="GO:0008270">
    <property type="term" value="F:zinc ion binding"/>
    <property type="evidence" value="ECO:0007669"/>
    <property type="project" value="UniProtKB-KW"/>
</dbReference>
<feature type="domain" description="CCHC-type" evidence="3">
    <location>
        <begin position="23"/>
        <end position="37"/>
    </location>
</feature>
<keyword evidence="1" id="KW-0862">Zinc</keyword>
<dbReference type="GO" id="GO:0003676">
    <property type="term" value="F:nucleic acid binding"/>
    <property type="evidence" value="ECO:0007669"/>
    <property type="project" value="InterPro"/>
</dbReference>
<dbReference type="SUPFAM" id="SSF57756">
    <property type="entry name" value="Retrovirus zinc finger-like domains"/>
    <property type="match status" value="1"/>
</dbReference>
<dbReference type="InterPro" id="IPR001878">
    <property type="entry name" value="Znf_CCHC"/>
</dbReference>
<feature type="non-terminal residue" evidence="4">
    <location>
        <position position="82"/>
    </location>
</feature>
<name>E2B7W6_HARSA</name>
<dbReference type="Proteomes" id="UP000008237">
    <property type="component" value="Unassembled WGS sequence"/>
</dbReference>
<evidence type="ECO:0000259" key="3">
    <source>
        <dbReference type="PROSITE" id="PS50158"/>
    </source>
</evidence>
<dbReference type="PROSITE" id="PS50158">
    <property type="entry name" value="ZF_CCHC"/>
    <property type="match status" value="1"/>
</dbReference>
<dbReference type="InParanoid" id="E2B7W6"/>
<organism evidence="5">
    <name type="scientific">Harpegnathos saltator</name>
    <name type="common">Jerdon's jumping ant</name>
    <dbReference type="NCBI Taxonomy" id="610380"/>
    <lineage>
        <taxon>Eukaryota</taxon>
        <taxon>Metazoa</taxon>
        <taxon>Ecdysozoa</taxon>
        <taxon>Arthropoda</taxon>
        <taxon>Hexapoda</taxon>
        <taxon>Insecta</taxon>
        <taxon>Pterygota</taxon>
        <taxon>Neoptera</taxon>
        <taxon>Endopterygota</taxon>
        <taxon>Hymenoptera</taxon>
        <taxon>Apocrita</taxon>
        <taxon>Aculeata</taxon>
        <taxon>Formicoidea</taxon>
        <taxon>Formicidae</taxon>
        <taxon>Ponerinae</taxon>
        <taxon>Ponerini</taxon>
        <taxon>Harpegnathos</taxon>
    </lineage>
</organism>
<gene>
    <name evidence="4" type="ORF">EAI_02136</name>
</gene>
<feature type="compositionally biased region" description="Basic residues" evidence="2">
    <location>
        <begin position="65"/>
        <end position="82"/>
    </location>
</feature>
<dbReference type="EMBL" id="GL446212">
    <property type="protein sequence ID" value="EFN88216.1"/>
    <property type="molecule type" value="Genomic_DNA"/>
</dbReference>
<feature type="region of interest" description="Disordered" evidence="2">
    <location>
        <begin position="61"/>
        <end position="82"/>
    </location>
</feature>
<accession>E2B7W6</accession>
<dbReference type="Gene3D" id="4.10.60.10">
    <property type="entry name" value="Zinc finger, CCHC-type"/>
    <property type="match status" value="1"/>
</dbReference>
<keyword evidence="5" id="KW-1185">Reference proteome</keyword>
<protein>
    <recommendedName>
        <fullName evidence="3">CCHC-type domain-containing protein</fullName>
    </recommendedName>
</protein>
<reference evidence="4 5" key="1">
    <citation type="journal article" date="2010" name="Science">
        <title>Genomic comparison of the ants Camponotus floridanus and Harpegnathos saltator.</title>
        <authorList>
            <person name="Bonasio R."/>
            <person name="Zhang G."/>
            <person name="Ye C."/>
            <person name="Mutti N.S."/>
            <person name="Fang X."/>
            <person name="Qin N."/>
            <person name="Donahue G."/>
            <person name="Yang P."/>
            <person name="Li Q."/>
            <person name="Li C."/>
            <person name="Zhang P."/>
            <person name="Huang Z."/>
            <person name="Berger S.L."/>
            <person name="Reinberg D."/>
            <person name="Wang J."/>
            <person name="Liebig J."/>
        </authorList>
    </citation>
    <scope>NUCLEOTIDE SEQUENCE [LARGE SCALE GENOMIC DNA]</scope>
    <source>
        <strain evidence="4 5">R22 G/1</strain>
    </source>
</reference>
<evidence type="ECO:0000256" key="1">
    <source>
        <dbReference type="PROSITE-ProRule" id="PRU00047"/>
    </source>
</evidence>
<proteinExistence type="predicted"/>
<dbReference type="OrthoDB" id="7555146at2759"/>
<feature type="non-terminal residue" evidence="4">
    <location>
        <position position="1"/>
    </location>
</feature>